<gene>
    <name evidence="6" type="ORF">ERS008472_00455</name>
</gene>
<accession>A0A0T9NGD5</accession>
<dbReference type="InterPro" id="IPR009612">
    <property type="entry name" value="IcmF-rel"/>
</dbReference>
<feature type="domain" description="Type VI secretion system component TssM1 N-terminal" evidence="4">
    <location>
        <begin position="204"/>
        <end position="472"/>
    </location>
</feature>
<sequence>MVRVLLSIITSRLFWGTIGISILAFIIWVIGPRVAISNSQPMKSELSRVIIISVIYLIWGFWYIISRRNNVASQRNVDVSNDSSMENKSQEQRQEKKLIWRFNEAKQRLKKAYILNHTSKHRWIAYFSQQYLYKLPCYIIIGAPGSGKTTALLNSGLNFPLTDHFSPLSQQDIGATRDCDWWFTNDAVLLDTAGRYSISHNQHDESTTEWKIFVGLLKKYRPRQPINGVIVTISVLDLLSDNPESLVKQANELRKRLLSLYEQLGIHFPIYIVISKTDLLQGFSAYFSNFDKKQREQIWGLVFPYEVSDQPNFHLGHEFEHQFALLQQRLIAALPDTMLANDSMSQRAESHLFPQQFAALRPLLSQYLGALFVASSFETQIMPRGIYFTSATQEGQPIDQVMGELNSYLQLSTANNSDDGSPPKTLKQTVPKQSFFLKEMLEHVVFQEAGLASTNKWWEYRNRALHWTGYILLLVIATILSVLWFNNYTDSKNHLTEVGGKTISLERQGQKLPQPGPGDMLHVLPFLDNLSSLSESKVFPLNNLPFRYNMGLYSGDEVSAAGNKLYQKALKELLLPLLAQQITNTLRNDPHNDVEFSYEALKAYQMLFLSKQYDSQYLRSWVILNLQRNQPQGIPQILLQRLESHLSQLLDNQTQISPYTKDQLLVERSQAIINQAPLSQRVYSRLKRQLKHQWLGPPEAKPVSLLTLAGPQTELVFSRKSGKPLNDSMPALFTPQGWTMFNKDIDRVVDTLREEDTWVLDSGPIEQKRTTLITSIRQLYIQDFIKNWDILLNDIQLANISNLDQRISTARLLSSPQSPLLNLLMNVSQNVTLRTDGSNKLLDKAKNKLNQNNNQTLDVLFDSPTASIGDDIAALSVQPIMSHYAPWLELSRSQKQGDKAIPFDDVIKQINELYVHLTVVQGAANSGIPIPSNDIISRLQSDSGRLPEPLKSMLLSLTVGASNDTQQKEMENLKQRISFEVGSFCQQEIAKRYPLSPHSQQEVTPDDLAHIFAPNTGLMDKFFRDNLQGKVDTRQMNWTFTSGVDGEMLPNSGNILRSFQQAQQIRNIFFSSGNSEPSFRVTVRPVRMDNDILNLTLDIDGQLLKYSHGPLVPLVVGWPGTRNTGMVSLQLALANGSTANLTTSGPWALNRMVDLAEPPKGSNKQSTFNIDGHRVTLEFIANSIYSPFQLPAFSCP</sequence>
<name>A0A0T9NGD5_9GAMM</name>
<dbReference type="Pfam" id="PF06744">
    <property type="entry name" value="IcmF_C"/>
    <property type="match status" value="1"/>
</dbReference>
<dbReference type="Pfam" id="PF21070">
    <property type="entry name" value="IcmF_helical"/>
    <property type="match status" value="1"/>
</dbReference>
<evidence type="ECO:0000256" key="1">
    <source>
        <dbReference type="SAM" id="Phobius"/>
    </source>
</evidence>
<organism evidence="6 7">
    <name type="scientific">Yersinia thracica</name>
    <dbReference type="NCBI Taxonomy" id="2890319"/>
    <lineage>
        <taxon>Bacteria</taxon>
        <taxon>Pseudomonadati</taxon>
        <taxon>Pseudomonadota</taxon>
        <taxon>Gammaproteobacteria</taxon>
        <taxon>Enterobacterales</taxon>
        <taxon>Yersiniaceae</taxon>
        <taxon>Yersinia</taxon>
    </lineage>
</organism>
<evidence type="ECO:0000259" key="3">
    <source>
        <dbReference type="Pfam" id="PF06761"/>
    </source>
</evidence>
<keyword evidence="7" id="KW-1185">Reference proteome</keyword>
<dbReference type="Pfam" id="PF14331">
    <property type="entry name" value="IcmF-related_N"/>
    <property type="match status" value="1"/>
</dbReference>
<dbReference type="RefSeq" id="WP_050112416.1">
    <property type="nucleotide sequence ID" value="NZ_CABHXQ010000067.1"/>
</dbReference>
<keyword evidence="1" id="KW-1133">Transmembrane helix</keyword>
<dbReference type="EMBL" id="CQAW01000001">
    <property type="protein sequence ID" value="CNH06493.1"/>
    <property type="molecule type" value="Genomic_DNA"/>
</dbReference>
<dbReference type="InterPro" id="IPR053156">
    <property type="entry name" value="T6SS_TssM-like"/>
</dbReference>
<keyword evidence="1" id="KW-0812">Transmembrane</keyword>
<dbReference type="Proteomes" id="UP000041882">
    <property type="component" value="Unassembled WGS sequence"/>
</dbReference>
<dbReference type="SUPFAM" id="SSF52540">
    <property type="entry name" value="P-loop containing nucleoside triphosphate hydrolases"/>
    <property type="match status" value="1"/>
</dbReference>
<evidence type="ECO:0000259" key="2">
    <source>
        <dbReference type="Pfam" id="PF06744"/>
    </source>
</evidence>
<evidence type="ECO:0000259" key="5">
    <source>
        <dbReference type="Pfam" id="PF21070"/>
    </source>
</evidence>
<feature type="transmembrane region" description="Helical" evidence="1">
    <location>
        <begin position="12"/>
        <end position="31"/>
    </location>
</feature>
<dbReference type="AlphaFoldDB" id="A0A0T9NGD5"/>
<evidence type="ECO:0000313" key="7">
    <source>
        <dbReference type="Proteomes" id="UP000041882"/>
    </source>
</evidence>
<feature type="transmembrane region" description="Helical" evidence="1">
    <location>
        <begin position="464"/>
        <end position="485"/>
    </location>
</feature>
<dbReference type="PANTHER" id="PTHR36153:SF1">
    <property type="entry name" value="TYPE VI SECRETION SYSTEM COMPONENT TSSM1"/>
    <property type="match status" value="1"/>
</dbReference>
<evidence type="ECO:0000259" key="4">
    <source>
        <dbReference type="Pfam" id="PF14331"/>
    </source>
</evidence>
<dbReference type="InterPro" id="IPR048677">
    <property type="entry name" value="TssM1_hel"/>
</dbReference>
<keyword evidence="1" id="KW-0472">Membrane</keyword>
<protein>
    <submittedName>
        <fullName evidence="6">Type VI secretion protein IcmF</fullName>
    </submittedName>
</protein>
<dbReference type="PANTHER" id="PTHR36153">
    <property type="entry name" value="INNER MEMBRANE PROTEIN-RELATED"/>
    <property type="match status" value="1"/>
</dbReference>
<dbReference type="Pfam" id="PF06761">
    <property type="entry name" value="IcmF-related"/>
    <property type="match status" value="1"/>
</dbReference>
<dbReference type="InterPro" id="IPR025743">
    <property type="entry name" value="TssM1_N"/>
</dbReference>
<feature type="domain" description="Type VI secretion system component TssM1 helical" evidence="5">
    <location>
        <begin position="984"/>
        <end position="1074"/>
    </location>
</feature>
<dbReference type="InterPro" id="IPR027417">
    <property type="entry name" value="P-loop_NTPase"/>
</dbReference>
<proteinExistence type="predicted"/>
<dbReference type="InterPro" id="IPR017731">
    <property type="entry name" value="TssM1-like"/>
</dbReference>
<dbReference type="NCBIfam" id="TIGR03348">
    <property type="entry name" value="VI_IcmF"/>
    <property type="match status" value="1"/>
</dbReference>
<feature type="domain" description="IcmF-related" evidence="3">
    <location>
        <begin position="524"/>
        <end position="831"/>
    </location>
</feature>
<evidence type="ECO:0000313" key="6">
    <source>
        <dbReference type="EMBL" id="CNH06493.1"/>
    </source>
</evidence>
<dbReference type="CDD" id="cd00882">
    <property type="entry name" value="Ras_like_GTPase"/>
    <property type="match status" value="1"/>
</dbReference>
<feature type="transmembrane region" description="Helical" evidence="1">
    <location>
        <begin position="46"/>
        <end position="65"/>
    </location>
</feature>
<feature type="domain" description="Type VI secretion system IcmF C-terminal" evidence="2">
    <location>
        <begin position="1082"/>
        <end position="1183"/>
    </location>
</feature>
<reference evidence="7" key="1">
    <citation type="submission" date="2015-03" db="EMBL/GenBank/DDBJ databases">
        <authorList>
            <consortium name="Pathogen Informatics"/>
            <person name="Murphy D."/>
        </authorList>
    </citation>
    <scope>NUCLEOTIDE SEQUENCE [LARGE SCALE GENOMIC DNA]</scope>
    <source>
        <strain evidence="7">IP6945</strain>
    </source>
</reference>
<dbReference type="InterPro" id="IPR010623">
    <property type="entry name" value="IcmF_C"/>
</dbReference>